<dbReference type="Proteomes" id="UP000235388">
    <property type="component" value="Unassembled WGS sequence"/>
</dbReference>
<feature type="compositionally biased region" description="Basic and acidic residues" evidence="1">
    <location>
        <begin position="212"/>
        <end position="243"/>
    </location>
</feature>
<feature type="compositionally biased region" description="Basic and acidic residues" evidence="1">
    <location>
        <begin position="263"/>
        <end position="284"/>
    </location>
</feature>
<gene>
    <name evidence="2" type="ORF">PCANC_28954</name>
</gene>
<protein>
    <submittedName>
        <fullName evidence="2">Uncharacterized protein</fullName>
    </submittedName>
</protein>
<keyword evidence="3" id="KW-1185">Reference proteome</keyword>
<evidence type="ECO:0000313" key="3">
    <source>
        <dbReference type="Proteomes" id="UP000235388"/>
    </source>
</evidence>
<proteinExistence type="predicted"/>
<feature type="region of interest" description="Disordered" evidence="1">
    <location>
        <begin position="1"/>
        <end position="45"/>
    </location>
</feature>
<sequence>MLNTRSGIYERVPPSASTSRQGRGRGQKARRDPGDHHGDSTKRLVLTDDPYDQSESELLLLPPSIHGGKALSTSQLDLIEFLQAAWKAYKKAQGDEEWDLLPRYIQTVIVQFQLVRSFLLWNETTNKIGGINPYTKQKIAKSWAEMKGKVPPPKKNPSETSVKKGFQGYNIPKKSQGKENKTEGMSLTKKGPLKRTRRFKESQDQQAGPSKKQKENKLSLEKTTKAAIKKEIRDQVDQLHEDNDNSSVHQEAQKDNNLAILSHSRESGKNGERDEKPYELHGKDPVYQSCET</sequence>
<evidence type="ECO:0000313" key="2">
    <source>
        <dbReference type="EMBL" id="PLW06920.1"/>
    </source>
</evidence>
<accession>A0A2N5S0Z2</accession>
<dbReference type="EMBL" id="PGCJ01001270">
    <property type="protein sequence ID" value="PLW06920.1"/>
    <property type="molecule type" value="Genomic_DNA"/>
</dbReference>
<name>A0A2N5S0Z2_9BASI</name>
<organism evidence="2 3">
    <name type="scientific">Puccinia coronata f. sp. avenae</name>
    <dbReference type="NCBI Taxonomy" id="200324"/>
    <lineage>
        <taxon>Eukaryota</taxon>
        <taxon>Fungi</taxon>
        <taxon>Dikarya</taxon>
        <taxon>Basidiomycota</taxon>
        <taxon>Pucciniomycotina</taxon>
        <taxon>Pucciniomycetes</taxon>
        <taxon>Pucciniales</taxon>
        <taxon>Pucciniaceae</taxon>
        <taxon>Puccinia</taxon>
    </lineage>
</organism>
<dbReference type="OrthoDB" id="2513944at2759"/>
<evidence type="ECO:0000256" key="1">
    <source>
        <dbReference type="SAM" id="MobiDB-lite"/>
    </source>
</evidence>
<reference evidence="2 3" key="1">
    <citation type="submission" date="2017-11" db="EMBL/GenBank/DDBJ databases">
        <title>De novo assembly and phasing of dikaryotic genomes from two isolates of Puccinia coronata f. sp. avenae, the causal agent of oat crown rust.</title>
        <authorList>
            <person name="Miller M.E."/>
            <person name="Zhang Y."/>
            <person name="Omidvar V."/>
            <person name="Sperschneider J."/>
            <person name="Schwessinger B."/>
            <person name="Raley C."/>
            <person name="Palmer J.M."/>
            <person name="Garnica D."/>
            <person name="Upadhyaya N."/>
            <person name="Rathjen J."/>
            <person name="Taylor J.M."/>
            <person name="Park R.F."/>
            <person name="Dodds P.N."/>
            <person name="Hirsch C.D."/>
            <person name="Kianian S.F."/>
            <person name="Figueroa M."/>
        </authorList>
    </citation>
    <scope>NUCLEOTIDE SEQUENCE [LARGE SCALE GENOMIC DNA]</scope>
    <source>
        <strain evidence="2">12NC29</strain>
    </source>
</reference>
<dbReference type="AlphaFoldDB" id="A0A2N5S0Z2"/>
<comment type="caution">
    <text evidence="2">The sequence shown here is derived from an EMBL/GenBank/DDBJ whole genome shotgun (WGS) entry which is preliminary data.</text>
</comment>
<feature type="compositionally biased region" description="Basic and acidic residues" evidence="1">
    <location>
        <begin position="29"/>
        <end position="45"/>
    </location>
</feature>
<feature type="region of interest" description="Disordered" evidence="1">
    <location>
        <begin position="146"/>
        <end position="292"/>
    </location>
</feature>